<dbReference type="PANTHER" id="PTHR37530">
    <property type="entry name" value="OUTER MEMBRANE PROTEIN SLP"/>
    <property type="match status" value="1"/>
</dbReference>
<dbReference type="Proteomes" id="UP001139488">
    <property type="component" value="Unassembled WGS sequence"/>
</dbReference>
<evidence type="ECO:0000313" key="2">
    <source>
        <dbReference type="Proteomes" id="UP001139488"/>
    </source>
</evidence>
<evidence type="ECO:0000313" key="1">
    <source>
        <dbReference type="EMBL" id="MCJ2375677.1"/>
    </source>
</evidence>
<organism evidence="1 2">
    <name type="scientific">Vibrio gelatinilyticus</name>
    <dbReference type="NCBI Taxonomy" id="2893468"/>
    <lineage>
        <taxon>Bacteria</taxon>
        <taxon>Pseudomonadati</taxon>
        <taxon>Pseudomonadota</taxon>
        <taxon>Gammaproteobacteria</taxon>
        <taxon>Vibrionales</taxon>
        <taxon>Vibrionaceae</taxon>
        <taxon>Vibrio</taxon>
    </lineage>
</organism>
<name>A0A9X1W718_9VIBR</name>
<dbReference type="AlphaFoldDB" id="A0A9X1W718"/>
<dbReference type="InterPro" id="IPR004658">
    <property type="entry name" value="OMP_Slp"/>
</dbReference>
<reference evidence="1" key="1">
    <citation type="submission" date="2021-11" db="EMBL/GenBank/DDBJ databases">
        <title>Vibrio ZSDE26 sp. nov. and Vibrio ZSDZ34 sp. nov., isolated from coastal seawater in Qingdao.</title>
        <authorList>
            <person name="Zhang P."/>
        </authorList>
    </citation>
    <scope>NUCLEOTIDE SEQUENCE</scope>
    <source>
        <strain evidence="1">ZSDZ34</strain>
    </source>
</reference>
<dbReference type="PROSITE" id="PS51257">
    <property type="entry name" value="PROKAR_LIPOPROTEIN"/>
    <property type="match status" value="1"/>
</dbReference>
<comment type="caution">
    <text evidence="1">The sequence shown here is derived from an EMBL/GenBank/DDBJ whole genome shotgun (WGS) entry which is preliminary data.</text>
</comment>
<protein>
    <submittedName>
        <fullName evidence="1">Slp family lipoprotein</fullName>
    </submittedName>
</protein>
<dbReference type="RefSeq" id="WP_244354940.1">
    <property type="nucleotide sequence ID" value="NZ_JAJNNZ010000002.1"/>
</dbReference>
<accession>A0A9X1W718</accession>
<keyword evidence="2" id="KW-1185">Reference proteome</keyword>
<dbReference type="PANTHER" id="PTHR37530:SF1">
    <property type="entry name" value="OUTER MEMBRANE PROTEIN SLP"/>
    <property type="match status" value="1"/>
</dbReference>
<sequence length="183" mass="20451">MINTVKRISIVIAVILALGGCGSLPEQLVSSNELVVTDYGQFVSSADDSDIRLGGVIDTVTNLVDRTRIEVVNLPIDSQGKPDIDREPDGRFIAYVDGFIDPITYQRGRLLSVVGKKQGREKAKIGEFEGEFPVINVYGQYLWRVEERLIINRSHGAFSSCWGYYCDDFYYGPTQGHIIKEVK</sequence>
<dbReference type="GO" id="GO:0019867">
    <property type="term" value="C:outer membrane"/>
    <property type="evidence" value="ECO:0007669"/>
    <property type="project" value="InterPro"/>
</dbReference>
<proteinExistence type="predicted"/>
<keyword evidence="1" id="KW-0449">Lipoprotein</keyword>
<dbReference type="Pfam" id="PF03843">
    <property type="entry name" value="Slp"/>
    <property type="match status" value="1"/>
</dbReference>
<dbReference type="NCBIfam" id="TIGR00752">
    <property type="entry name" value="slp"/>
    <property type="match status" value="1"/>
</dbReference>
<gene>
    <name evidence="1" type="ORF">LNL84_02415</name>
</gene>
<dbReference type="PIRSF" id="PIRSF004982">
    <property type="entry name" value="SlP"/>
    <property type="match status" value="1"/>
</dbReference>
<dbReference type="EMBL" id="JAJNNZ010000002">
    <property type="protein sequence ID" value="MCJ2375677.1"/>
    <property type="molecule type" value="Genomic_DNA"/>
</dbReference>